<dbReference type="Gene3D" id="3.40.640.10">
    <property type="entry name" value="Type I PLP-dependent aspartate aminotransferase-like (Major domain)"/>
    <property type="match status" value="1"/>
</dbReference>
<dbReference type="InterPro" id="IPR015422">
    <property type="entry name" value="PyrdxlP-dep_Trfase_small"/>
</dbReference>
<evidence type="ECO:0000256" key="4">
    <source>
        <dbReference type="ARBA" id="ARBA00008954"/>
    </source>
</evidence>
<dbReference type="EMBL" id="CP013652">
    <property type="protein sequence ID" value="ALS22825.1"/>
    <property type="molecule type" value="Genomic_DNA"/>
</dbReference>
<evidence type="ECO:0000256" key="12">
    <source>
        <dbReference type="ARBA" id="ARBA00031476"/>
    </source>
</evidence>
<name>A0A0U2U8Y3_9BACL</name>
<dbReference type="UniPathway" id="UPA00067">
    <property type="reaction ID" value="UER00121"/>
</dbReference>
<keyword evidence="9 14" id="KW-0663">Pyridoxal phosphate</keyword>
<comment type="catalytic activity">
    <reaction evidence="13">
        <text>L-2,4-diaminobutanoate + 2-oxoglutarate = L-aspartate 4-semialdehyde + L-glutamate</text>
        <dbReference type="Rhea" id="RHEA:11160"/>
        <dbReference type="ChEBI" id="CHEBI:16810"/>
        <dbReference type="ChEBI" id="CHEBI:29985"/>
        <dbReference type="ChEBI" id="CHEBI:58761"/>
        <dbReference type="ChEBI" id="CHEBI:537519"/>
        <dbReference type="EC" id="2.6.1.76"/>
    </reaction>
</comment>
<evidence type="ECO:0000313" key="16">
    <source>
        <dbReference type="Proteomes" id="UP000061660"/>
    </source>
</evidence>
<evidence type="ECO:0000256" key="8">
    <source>
        <dbReference type="ARBA" id="ARBA00022679"/>
    </source>
</evidence>
<dbReference type="Gene3D" id="3.90.1150.10">
    <property type="entry name" value="Aspartate Aminotransferase, domain 1"/>
    <property type="match status" value="1"/>
</dbReference>
<organism evidence="15 16">
    <name type="scientific">Paenibacillus naphthalenovorans</name>
    <dbReference type="NCBI Taxonomy" id="162209"/>
    <lineage>
        <taxon>Bacteria</taxon>
        <taxon>Bacillati</taxon>
        <taxon>Bacillota</taxon>
        <taxon>Bacilli</taxon>
        <taxon>Bacillales</taxon>
        <taxon>Paenibacillaceae</taxon>
        <taxon>Paenibacillus</taxon>
    </lineage>
</organism>
<protein>
    <recommendedName>
        <fullName evidence="6">Diaminobutyrate--2-oxoglutarate transaminase</fullName>
        <ecNumber evidence="5">2.6.1.76</ecNumber>
    </recommendedName>
    <alternativeName>
        <fullName evidence="11">DABA aminotransferase</fullName>
    </alternativeName>
    <alternativeName>
        <fullName evidence="12">Diaminobutyrate--2-oxoglutarate aminotransferase</fullName>
    </alternativeName>
    <alternativeName>
        <fullName evidence="10">L-2,4-diaminobutyric acid transaminase</fullName>
    </alternativeName>
</protein>
<dbReference type="GO" id="GO:0030170">
    <property type="term" value="F:pyridoxal phosphate binding"/>
    <property type="evidence" value="ECO:0007669"/>
    <property type="project" value="InterPro"/>
</dbReference>
<evidence type="ECO:0000256" key="9">
    <source>
        <dbReference type="ARBA" id="ARBA00022898"/>
    </source>
</evidence>
<dbReference type="RefSeq" id="WP_375256442.1">
    <property type="nucleotide sequence ID" value="NZ_CP013652.1"/>
</dbReference>
<dbReference type="Pfam" id="PF00202">
    <property type="entry name" value="Aminotran_3"/>
    <property type="match status" value="1"/>
</dbReference>
<comment type="cofactor">
    <cofactor evidence="1">
        <name>pyridoxal 5'-phosphate</name>
        <dbReference type="ChEBI" id="CHEBI:597326"/>
    </cofactor>
</comment>
<dbReference type="NCBIfam" id="NF005393">
    <property type="entry name" value="PRK06938.1"/>
    <property type="match status" value="1"/>
</dbReference>
<evidence type="ECO:0000256" key="5">
    <source>
        <dbReference type="ARBA" id="ARBA00013155"/>
    </source>
</evidence>
<dbReference type="EC" id="2.6.1.76" evidence="5"/>
<dbReference type="STRING" id="162209.IJ22_24520"/>
<evidence type="ECO:0000256" key="2">
    <source>
        <dbReference type="ARBA" id="ARBA00002189"/>
    </source>
</evidence>
<comment type="similarity">
    <text evidence="4 14">Belongs to the class-III pyridoxal-phosphate-dependent aminotransferase family.</text>
</comment>
<dbReference type="InterPro" id="IPR004637">
    <property type="entry name" value="Dat"/>
</dbReference>
<accession>A0A0U2U8Y3</accession>
<keyword evidence="8" id="KW-0808">Transferase</keyword>
<dbReference type="PATRIC" id="fig|162209.4.peg.2605"/>
<dbReference type="PROSITE" id="PS00600">
    <property type="entry name" value="AA_TRANSFER_CLASS_3"/>
    <property type="match status" value="1"/>
</dbReference>
<dbReference type="GO" id="GO:0045303">
    <property type="term" value="F:diaminobutyrate-2-oxoglutarate transaminase activity"/>
    <property type="evidence" value="ECO:0007669"/>
    <property type="project" value="UniProtKB-EC"/>
</dbReference>
<keyword evidence="16" id="KW-1185">Reference proteome</keyword>
<sequence>MNAYVAEKSKNDPYLQSQAARESNARSYPRRIPIAILEAEGIYVKDMDGKVYYDCLAGAGTLALGHNHPVVIDAIKTMLDSKRPLHTLDLTTPLKEQFVDELFSSLPEAFAKDARIQFCGPTGGDAIEAAIKLVKTATGHRSILSFQGGYHGSTHGTMSLSGTLGQKERVHGLIPDVHFLPYPYAYRCPFGVGGEQTHRISSRYIENLLNDPESGVVSPCGMIFEAVQGEGGSIPAPVEWIREMRRITQEKNIPLIIDEVQTGLGRTGKMFAFEHAGILPDVLVLSKAIGGSLPLSVVIYHKKLDAWKPGAHIGTFRGNQMAMAAGLATLKYIKENDIATKAEQLGNRLRDRLNELKSKVEFIGDVRGRGLMIGVEIVNANEEPDKLGHFPAYPKLASRIQQECLHRGLILEIGGRHSAVMRFLPPLIVTEQQIDEIARIFSEACHASCAALHAGEYV</sequence>
<reference evidence="15 16" key="2">
    <citation type="journal article" date="2016" name="Genome Announc.">
        <title>Complete Genome Sequences of Two Interactive Moderate Thermophiles, Paenibacillus napthalenovorans 32O-Y and Paenibacillus sp. 32O-W.</title>
        <authorList>
            <person name="Butler R.R.III."/>
            <person name="Wang J."/>
            <person name="Stark B.C."/>
            <person name="Pombert J.F."/>
        </authorList>
    </citation>
    <scope>NUCLEOTIDE SEQUENCE [LARGE SCALE GENOMIC DNA]</scope>
    <source>
        <strain evidence="15 16">32O-Y</strain>
    </source>
</reference>
<evidence type="ECO:0000256" key="1">
    <source>
        <dbReference type="ARBA" id="ARBA00001933"/>
    </source>
</evidence>
<dbReference type="GO" id="GO:0019491">
    <property type="term" value="P:ectoine biosynthetic process"/>
    <property type="evidence" value="ECO:0007669"/>
    <property type="project" value="UniProtKB-UniPathway"/>
</dbReference>
<dbReference type="InterPro" id="IPR015421">
    <property type="entry name" value="PyrdxlP-dep_Trfase_major"/>
</dbReference>
<dbReference type="InterPro" id="IPR005814">
    <property type="entry name" value="Aminotrans_3"/>
</dbReference>
<evidence type="ECO:0000256" key="3">
    <source>
        <dbReference type="ARBA" id="ARBA00004946"/>
    </source>
</evidence>
<dbReference type="CDD" id="cd00610">
    <property type="entry name" value="OAT_like"/>
    <property type="match status" value="1"/>
</dbReference>
<comment type="pathway">
    <text evidence="3">Amine and polyamine biosynthesis; ectoine biosynthesis; L-ectoine from L-aspartate 4-semialdehyde: step 1/3.</text>
</comment>
<dbReference type="PIRSF" id="PIRSF000521">
    <property type="entry name" value="Transaminase_4ab_Lys_Orn"/>
    <property type="match status" value="1"/>
</dbReference>
<proteinExistence type="inferred from homology"/>
<keyword evidence="7" id="KW-0032">Aminotransferase</keyword>
<evidence type="ECO:0000256" key="7">
    <source>
        <dbReference type="ARBA" id="ARBA00022576"/>
    </source>
</evidence>
<dbReference type="InterPro" id="IPR049704">
    <property type="entry name" value="Aminotrans_3_PPA_site"/>
</dbReference>
<evidence type="ECO:0000256" key="6">
    <source>
        <dbReference type="ARBA" id="ARBA00014798"/>
    </source>
</evidence>
<dbReference type="NCBIfam" id="TIGR00709">
    <property type="entry name" value="dat"/>
    <property type="match status" value="1"/>
</dbReference>
<evidence type="ECO:0000256" key="14">
    <source>
        <dbReference type="RuleBase" id="RU003560"/>
    </source>
</evidence>
<dbReference type="Proteomes" id="UP000061660">
    <property type="component" value="Chromosome"/>
</dbReference>
<evidence type="ECO:0000256" key="13">
    <source>
        <dbReference type="ARBA" id="ARBA00049111"/>
    </source>
</evidence>
<dbReference type="SUPFAM" id="SSF53383">
    <property type="entry name" value="PLP-dependent transferases"/>
    <property type="match status" value="1"/>
</dbReference>
<evidence type="ECO:0000313" key="15">
    <source>
        <dbReference type="EMBL" id="ALS22825.1"/>
    </source>
</evidence>
<dbReference type="PANTHER" id="PTHR43552">
    <property type="entry name" value="DIAMINOBUTYRATE--2-OXOGLUTARATE AMINOTRANSFERASE"/>
    <property type="match status" value="1"/>
</dbReference>
<dbReference type="InterPro" id="IPR015424">
    <property type="entry name" value="PyrdxlP-dep_Trfase"/>
</dbReference>
<dbReference type="PANTHER" id="PTHR43552:SF1">
    <property type="entry name" value="DIAMINOBUTYRATE--2-OXOGLUTARATE AMINOTRANSFERASE"/>
    <property type="match status" value="1"/>
</dbReference>
<dbReference type="KEGG" id="pnp:IJ22_24520"/>
<evidence type="ECO:0000256" key="10">
    <source>
        <dbReference type="ARBA" id="ARBA00029744"/>
    </source>
</evidence>
<gene>
    <name evidence="15" type="ORF">IJ22_24520</name>
</gene>
<evidence type="ECO:0000256" key="11">
    <source>
        <dbReference type="ARBA" id="ARBA00030665"/>
    </source>
</evidence>
<dbReference type="AlphaFoldDB" id="A0A0U2U8Y3"/>
<reference evidence="16" key="1">
    <citation type="submission" date="2015-12" db="EMBL/GenBank/DDBJ databases">
        <title>Complete genome sequences of two moderately thermophilic Paenibacillus species.</title>
        <authorList>
            <person name="Butler R.III."/>
            <person name="Wang J."/>
            <person name="Stark B.C."/>
            <person name="Pombert J.-F."/>
        </authorList>
    </citation>
    <scope>NUCLEOTIDE SEQUENCE [LARGE SCALE GENOMIC DNA]</scope>
    <source>
        <strain evidence="16">32O-Y</strain>
    </source>
</reference>
<comment type="function">
    <text evidence="2">Catalyzes reversively the conversion of L-aspartate beta-semialdehyde (ASA) to L-2,4-diaminobutyrate (DABA) by transamination with L-glutamate.</text>
</comment>